<evidence type="ECO:0000313" key="3">
    <source>
        <dbReference type="Proteomes" id="UP000886722"/>
    </source>
</evidence>
<dbReference type="InterPro" id="IPR007060">
    <property type="entry name" value="FtsL/DivIC"/>
</dbReference>
<reference evidence="2" key="1">
    <citation type="submission" date="2020-10" db="EMBL/GenBank/DDBJ databases">
        <authorList>
            <person name="Gilroy R."/>
        </authorList>
    </citation>
    <scope>NUCLEOTIDE SEQUENCE</scope>
    <source>
        <strain evidence="2">21143</strain>
    </source>
</reference>
<proteinExistence type="predicted"/>
<name>A0A9D1KDQ4_9BACT</name>
<organism evidence="2 3">
    <name type="scientific">Candidatus Caccoplasma intestinavium</name>
    <dbReference type="NCBI Taxonomy" id="2840716"/>
    <lineage>
        <taxon>Bacteria</taxon>
        <taxon>Pseudomonadati</taxon>
        <taxon>Bacteroidota</taxon>
        <taxon>Bacteroidia</taxon>
        <taxon>Bacteroidales</taxon>
        <taxon>Bacteroidaceae</taxon>
        <taxon>Bacteroidaceae incertae sedis</taxon>
        <taxon>Candidatus Caccoplasma</taxon>
    </lineage>
</organism>
<keyword evidence="1" id="KW-0175">Coiled coil</keyword>
<comment type="caution">
    <text evidence="2">The sequence shown here is derived from an EMBL/GenBank/DDBJ whole genome shotgun (WGS) entry which is preliminary data.</text>
</comment>
<accession>A0A9D1KDQ4</accession>
<dbReference type="EMBL" id="DVKT01000062">
    <property type="protein sequence ID" value="HIT40014.1"/>
    <property type="molecule type" value="Genomic_DNA"/>
</dbReference>
<reference evidence="2" key="2">
    <citation type="journal article" date="2021" name="PeerJ">
        <title>Extensive microbial diversity within the chicken gut microbiome revealed by metagenomics and culture.</title>
        <authorList>
            <person name="Gilroy R."/>
            <person name="Ravi A."/>
            <person name="Getino M."/>
            <person name="Pursley I."/>
            <person name="Horton D.L."/>
            <person name="Alikhan N.F."/>
            <person name="Baker D."/>
            <person name="Gharbi K."/>
            <person name="Hall N."/>
            <person name="Watson M."/>
            <person name="Adriaenssens E.M."/>
            <person name="Foster-Nyarko E."/>
            <person name="Jarju S."/>
            <person name="Secka A."/>
            <person name="Antonio M."/>
            <person name="Oren A."/>
            <person name="Chaudhuri R.R."/>
            <person name="La Ragione R."/>
            <person name="Hildebrand F."/>
            <person name="Pallen M.J."/>
        </authorList>
    </citation>
    <scope>NUCLEOTIDE SEQUENCE</scope>
    <source>
        <strain evidence="2">21143</strain>
    </source>
</reference>
<dbReference type="AlphaFoldDB" id="A0A9D1KDQ4"/>
<dbReference type="Pfam" id="PF04977">
    <property type="entry name" value="DivIC"/>
    <property type="match status" value="1"/>
</dbReference>
<sequence length="101" mass="12362">MKRKFMKIWSLLRRVPLMVYISGTLVFEMAFIDENSFIQSYRYDRQISQLRKSVNHYQQIVDESKARLEELRSNDENLEKFARETYQMKRDNEDVFIIIDD</sequence>
<dbReference type="Proteomes" id="UP000886722">
    <property type="component" value="Unassembled WGS sequence"/>
</dbReference>
<protein>
    <submittedName>
        <fullName evidence="2">Septum formation initiator family protein</fullName>
    </submittedName>
</protein>
<evidence type="ECO:0000256" key="1">
    <source>
        <dbReference type="SAM" id="Coils"/>
    </source>
</evidence>
<feature type="coiled-coil region" evidence="1">
    <location>
        <begin position="54"/>
        <end position="81"/>
    </location>
</feature>
<gene>
    <name evidence="2" type="ORF">IAD06_08285</name>
</gene>
<evidence type="ECO:0000313" key="2">
    <source>
        <dbReference type="EMBL" id="HIT40014.1"/>
    </source>
</evidence>